<dbReference type="GO" id="GO:0020037">
    <property type="term" value="F:heme binding"/>
    <property type="evidence" value="ECO:0007669"/>
    <property type="project" value="TreeGrafter"/>
</dbReference>
<protein>
    <recommendedName>
        <fullName evidence="3">nitrite reductase (cytochrome; ammonia-forming)</fullName>
        <ecNumber evidence="3">1.7.2.2</ecNumber>
    </recommendedName>
</protein>
<evidence type="ECO:0000256" key="7">
    <source>
        <dbReference type="ARBA" id="ARBA00022837"/>
    </source>
</evidence>
<organism evidence="11 12">
    <name type="scientific">Sporomusa ovata</name>
    <dbReference type="NCBI Taxonomy" id="2378"/>
    <lineage>
        <taxon>Bacteria</taxon>
        <taxon>Bacillati</taxon>
        <taxon>Bacillota</taxon>
        <taxon>Negativicutes</taxon>
        <taxon>Selenomonadales</taxon>
        <taxon>Sporomusaceae</taxon>
        <taxon>Sporomusa</taxon>
    </lineage>
</organism>
<keyword evidence="7" id="KW-0106">Calcium</keyword>
<keyword evidence="12" id="KW-1185">Reference proteome</keyword>
<dbReference type="EC" id="1.7.2.2" evidence="3"/>
<evidence type="ECO:0000256" key="6">
    <source>
        <dbReference type="ARBA" id="ARBA00022729"/>
    </source>
</evidence>
<dbReference type="EMBL" id="CTRP01000016">
    <property type="protein sequence ID" value="CQR75026.1"/>
    <property type="molecule type" value="Genomic_DNA"/>
</dbReference>
<keyword evidence="5" id="KW-0479">Metal-binding</keyword>
<dbReference type="InterPro" id="IPR036280">
    <property type="entry name" value="Multihaem_cyt_sf"/>
</dbReference>
<proteinExistence type="inferred from homology"/>
<dbReference type="GO" id="GO:0019645">
    <property type="term" value="P:anaerobic electron transport chain"/>
    <property type="evidence" value="ECO:0007669"/>
    <property type="project" value="TreeGrafter"/>
</dbReference>
<dbReference type="GO" id="GO:0042279">
    <property type="term" value="F:nitrite reductase (cytochrome, ammonia-forming) activity"/>
    <property type="evidence" value="ECO:0007669"/>
    <property type="project" value="UniProtKB-EC"/>
</dbReference>
<keyword evidence="4" id="KW-0349">Heme</keyword>
<evidence type="ECO:0000256" key="2">
    <source>
        <dbReference type="ARBA" id="ARBA00009288"/>
    </source>
</evidence>
<keyword evidence="9" id="KW-0408">Iron</keyword>
<comment type="similarity">
    <text evidence="2">Belongs to the cytochrome c-552 family.</text>
</comment>
<dbReference type="Proteomes" id="UP000049855">
    <property type="component" value="Unassembled WGS sequence"/>
</dbReference>
<dbReference type="PIRSF" id="PIRSF000243">
    <property type="entry name" value="Cyt_c552"/>
    <property type="match status" value="1"/>
</dbReference>
<evidence type="ECO:0000256" key="9">
    <source>
        <dbReference type="ARBA" id="ARBA00023004"/>
    </source>
</evidence>
<dbReference type="CDD" id="cd00548">
    <property type="entry name" value="NrfA-like"/>
    <property type="match status" value="1"/>
</dbReference>
<keyword evidence="6" id="KW-0732">Signal</keyword>
<dbReference type="PANTHER" id="PTHR30633:SF0">
    <property type="entry name" value="CYTOCHROME C-552"/>
    <property type="match status" value="1"/>
</dbReference>
<gene>
    <name evidence="11" type="ORF">SpAn4DRAFT_4390</name>
</gene>
<reference evidence="12" key="1">
    <citation type="submission" date="2015-03" db="EMBL/GenBank/DDBJ databases">
        <authorList>
            <person name="Nijsse Bart"/>
        </authorList>
    </citation>
    <scope>NUCLEOTIDE SEQUENCE [LARGE SCALE GENOMIC DNA]</scope>
</reference>
<comment type="catalytic activity">
    <reaction evidence="10">
        <text>6 Fe(III)-[cytochrome c] + NH4(+) + 2 H2O = 6 Fe(II)-[cytochrome c] + nitrite + 8 H(+)</text>
        <dbReference type="Rhea" id="RHEA:13089"/>
        <dbReference type="Rhea" id="RHEA-COMP:10350"/>
        <dbReference type="Rhea" id="RHEA-COMP:14399"/>
        <dbReference type="ChEBI" id="CHEBI:15377"/>
        <dbReference type="ChEBI" id="CHEBI:15378"/>
        <dbReference type="ChEBI" id="CHEBI:16301"/>
        <dbReference type="ChEBI" id="CHEBI:28938"/>
        <dbReference type="ChEBI" id="CHEBI:29033"/>
        <dbReference type="ChEBI" id="CHEBI:29034"/>
        <dbReference type="EC" id="1.7.2.2"/>
    </reaction>
</comment>
<evidence type="ECO:0000256" key="4">
    <source>
        <dbReference type="ARBA" id="ARBA00022617"/>
    </source>
</evidence>
<dbReference type="Gene3D" id="1.10.1130.10">
    <property type="entry name" value="Flavocytochrome C3, Chain A"/>
    <property type="match status" value="1"/>
</dbReference>
<evidence type="ECO:0000256" key="8">
    <source>
        <dbReference type="ARBA" id="ARBA00023002"/>
    </source>
</evidence>
<evidence type="ECO:0000313" key="11">
    <source>
        <dbReference type="EMBL" id="CQR75026.1"/>
    </source>
</evidence>
<dbReference type="RefSeq" id="WP_021171249.1">
    <property type="nucleotide sequence ID" value="NZ_CTRP01000016.1"/>
</dbReference>
<dbReference type="InterPro" id="IPR003321">
    <property type="entry name" value="Cyt_c552"/>
</dbReference>
<dbReference type="AlphaFoldDB" id="A0A0U1L5Q8"/>
<comment type="subcellular location">
    <subcellularLocation>
        <location evidence="1">Cell envelope</location>
    </subcellularLocation>
</comment>
<dbReference type="PANTHER" id="PTHR30633">
    <property type="entry name" value="CYTOCHROME C-552 RESPIRATORY NITRITE REDUCTASE"/>
    <property type="match status" value="1"/>
</dbReference>
<evidence type="ECO:0000313" key="12">
    <source>
        <dbReference type="Proteomes" id="UP000049855"/>
    </source>
</evidence>
<evidence type="ECO:0000256" key="1">
    <source>
        <dbReference type="ARBA" id="ARBA00004196"/>
    </source>
</evidence>
<dbReference type="GO" id="GO:0030288">
    <property type="term" value="C:outer membrane-bounded periplasmic space"/>
    <property type="evidence" value="ECO:0007669"/>
    <property type="project" value="TreeGrafter"/>
</dbReference>
<accession>A0A0U1L5Q8</accession>
<name>A0A0U1L5Q8_9FIRM</name>
<evidence type="ECO:0000256" key="10">
    <source>
        <dbReference type="ARBA" id="ARBA00049131"/>
    </source>
</evidence>
<dbReference type="Pfam" id="PF02335">
    <property type="entry name" value="Cytochrom_C552"/>
    <property type="match status" value="1"/>
</dbReference>
<dbReference type="SUPFAM" id="SSF48695">
    <property type="entry name" value="Multiheme cytochromes"/>
    <property type="match status" value="1"/>
</dbReference>
<evidence type="ECO:0000256" key="3">
    <source>
        <dbReference type="ARBA" id="ARBA00011887"/>
    </source>
</evidence>
<keyword evidence="8 11" id="KW-0560">Oxidoreductase</keyword>
<sequence length="427" mass="47876">MNRTQKLLIAFLSLVVLFTGVVISRVWIFKPQSTVKLVKISAGEYDAETWGKNYPLEYAGYKKNLETAPSPTGYGGSVKVQKADMQPELYTNFKGNPFSKDYTEDRGHPYAMEDLRESKRIGPAAKGACITCKTPYIEQAYKEIGWGYASKPLTELMDKAKHPVNCANCHDPDTMGLRVINPAFTEAMQKRGIDVSKASREEMRSYVCAQCHSEYYFEPATSKVIFPWDKGLTPQQMYEYYSTKPNGFTQDFIHTDSQVPVLKAQHPDYEEWQNGVHGQFGVSCADCHMPYMRKSGQKYTSHWITSPLKTLDESCSPCHTQEKELLFSQVKAIQDNVWQLQHTAGQNIARAHGAIQKAGANSAANQTELANARELLRQAQWYWDYVAAANSMGFHNPVQELNTLGQAIDLAHQAIDAANKAAGTNSL</sequence>
<evidence type="ECO:0000256" key="5">
    <source>
        <dbReference type="ARBA" id="ARBA00022723"/>
    </source>
</evidence>
<dbReference type="GO" id="GO:0046872">
    <property type="term" value="F:metal ion binding"/>
    <property type="evidence" value="ECO:0007669"/>
    <property type="project" value="UniProtKB-KW"/>
</dbReference>
<dbReference type="Gene3D" id="1.20.140.10">
    <property type="entry name" value="Butyryl-CoA Dehydrogenase, subunit A, domain 3"/>
    <property type="match status" value="1"/>
</dbReference>